<dbReference type="Gene3D" id="3.40.1190.20">
    <property type="match status" value="1"/>
</dbReference>
<evidence type="ECO:0000256" key="5">
    <source>
        <dbReference type="ARBA" id="ARBA00022777"/>
    </source>
</evidence>
<dbReference type="GO" id="GO:0005524">
    <property type="term" value="F:ATP binding"/>
    <property type="evidence" value="ECO:0007669"/>
    <property type="project" value="UniProtKB-KW"/>
</dbReference>
<dbReference type="PANTHER" id="PTHR10534:SF2">
    <property type="entry name" value="PYRIDOXAL KINASE"/>
    <property type="match status" value="1"/>
</dbReference>
<proteinExistence type="inferred from homology"/>
<keyword evidence="3" id="KW-0808">Transferase</keyword>
<evidence type="ECO:0000256" key="6">
    <source>
        <dbReference type="ARBA" id="ARBA00022840"/>
    </source>
</evidence>
<dbReference type="InterPro" id="IPR013749">
    <property type="entry name" value="PM/HMP-P_kinase-1"/>
</dbReference>
<dbReference type="NCBIfam" id="TIGR00687">
    <property type="entry name" value="pyridox_kin"/>
    <property type="match status" value="1"/>
</dbReference>
<dbReference type="SUPFAM" id="SSF53613">
    <property type="entry name" value="Ribokinase-like"/>
    <property type="match status" value="1"/>
</dbReference>
<dbReference type="InterPro" id="IPR004625">
    <property type="entry name" value="PyrdxlKinase"/>
</dbReference>
<feature type="domain" description="Pyridoxamine kinase/Phosphomethylpyrimidine kinase" evidence="7">
    <location>
        <begin position="83"/>
        <end position="260"/>
    </location>
</feature>
<evidence type="ECO:0000256" key="3">
    <source>
        <dbReference type="ARBA" id="ARBA00022679"/>
    </source>
</evidence>
<dbReference type="AlphaFoldDB" id="A0A448YPG2"/>
<evidence type="ECO:0000256" key="2">
    <source>
        <dbReference type="ARBA" id="ARBA00012104"/>
    </source>
</evidence>
<evidence type="ECO:0000313" key="8">
    <source>
        <dbReference type="EMBL" id="VEU22738.1"/>
    </source>
</evidence>
<protein>
    <recommendedName>
        <fullName evidence="2">pyridoxal kinase</fullName>
        <ecNumber evidence="2">2.7.1.35</ecNumber>
    </recommendedName>
</protein>
<dbReference type="STRING" id="13370.A0A448YPG2"/>
<organism evidence="8 9">
    <name type="scientific">Brettanomyces naardenensis</name>
    <name type="common">Yeast</name>
    <dbReference type="NCBI Taxonomy" id="13370"/>
    <lineage>
        <taxon>Eukaryota</taxon>
        <taxon>Fungi</taxon>
        <taxon>Dikarya</taxon>
        <taxon>Ascomycota</taxon>
        <taxon>Saccharomycotina</taxon>
        <taxon>Pichiomycetes</taxon>
        <taxon>Pichiales</taxon>
        <taxon>Pichiaceae</taxon>
        <taxon>Brettanomyces</taxon>
    </lineage>
</organism>
<evidence type="ECO:0000259" key="7">
    <source>
        <dbReference type="Pfam" id="PF08543"/>
    </source>
</evidence>
<dbReference type="Pfam" id="PF08543">
    <property type="entry name" value="Phos_pyr_kin"/>
    <property type="match status" value="1"/>
</dbReference>
<keyword evidence="5" id="KW-0418">Kinase</keyword>
<sequence>MTRSRNPVIPKRAKKVLSIQSHVVHGYVGNKAATFPLQTLNWDVDVLNSVNFSNHTGYGSWKGHSCTGIEIEQLFEGLEGINMHYDAILTGYTHGASALKSVGSKCIAMKKNQPNIVWLLDPVMGDEGQLYVSKEVIPVYREILSHRLVDIITPNQFELELLLNIKITDLNSLRSAVKLLHLEFAVKYLVVSSLTLTAEALGLDSSHNGKMYSCISSMDSDKLLFFEIDRYDSYFTGVGDLFSALLLDRLYKSGDVVDSTNQVLSIMSRVLYVTREICVKDLGKEVNAKIGDFKTMKECELRIVECADLYAQQDCDYAPFEL</sequence>
<name>A0A448YPG2_BRENA</name>
<dbReference type="EMBL" id="CAACVR010000026">
    <property type="protein sequence ID" value="VEU22738.1"/>
    <property type="molecule type" value="Genomic_DNA"/>
</dbReference>
<evidence type="ECO:0000256" key="4">
    <source>
        <dbReference type="ARBA" id="ARBA00022741"/>
    </source>
</evidence>
<reference evidence="8 9" key="1">
    <citation type="submission" date="2018-12" db="EMBL/GenBank/DDBJ databases">
        <authorList>
            <person name="Tiukova I."/>
            <person name="Dainat J."/>
        </authorList>
    </citation>
    <scope>NUCLEOTIDE SEQUENCE [LARGE SCALE GENOMIC DNA]</scope>
</reference>
<evidence type="ECO:0000256" key="1">
    <source>
        <dbReference type="ARBA" id="ARBA00008805"/>
    </source>
</evidence>
<dbReference type="PANTHER" id="PTHR10534">
    <property type="entry name" value="PYRIDOXAL KINASE"/>
    <property type="match status" value="1"/>
</dbReference>
<keyword evidence="6" id="KW-0067">ATP-binding</keyword>
<dbReference type="FunCoup" id="A0A448YPG2">
    <property type="interactions" value="302"/>
</dbReference>
<dbReference type="GO" id="GO:0009443">
    <property type="term" value="P:pyridoxal 5'-phosphate salvage"/>
    <property type="evidence" value="ECO:0007669"/>
    <property type="project" value="InterPro"/>
</dbReference>
<keyword evidence="4" id="KW-0547">Nucleotide-binding</keyword>
<accession>A0A448YPG2</accession>
<dbReference type="OrthoDB" id="2104723at2759"/>
<evidence type="ECO:0000313" key="9">
    <source>
        <dbReference type="Proteomes" id="UP000290900"/>
    </source>
</evidence>
<dbReference type="Proteomes" id="UP000290900">
    <property type="component" value="Unassembled WGS sequence"/>
</dbReference>
<dbReference type="EC" id="2.7.1.35" evidence="2"/>
<dbReference type="GO" id="GO:0008478">
    <property type="term" value="F:pyridoxal kinase activity"/>
    <property type="evidence" value="ECO:0007669"/>
    <property type="project" value="UniProtKB-EC"/>
</dbReference>
<comment type="similarity">
    <text evidence="1">Belongs to the pyridoxine kinase family.</text>
</comment>
<dbReference type="InParanoid" id="A0A448YPG2"/>
<dbReference type="InterPro" id="IPR029056">
    <property type="entry name" value="Ribokinase-like"/>
</dbReference>
<gene>
    <name evidence="8" type="ORF">BRENAR_LOCUS3469</name>
</gene>
<dbReference type="CDD" id="cd01173">
    <property type="entry name" value="pyridoxal_pyridoxamine_kinase"/>
    <property type="match status" value="1"/>
</dbReference>
<keyword evidence="9" id="KW-1185">Reference proteome</keyword>
<dbReference type="GO" id="GO:0005829">
    <property type="term" value="C:cytosol"/>
    <property type="evidence" value="ECO:0007669"/>
    <property type="project" value="TreeGrafter"/>
</dbReference>